<comment type="catalytic activity">
    <reaction evidence="8">
        <text>[GlcNAc-(1-&gt;4)-Mur2Ac(oyl-L-Ala-gamma-D-Glu-L-Lys-D-Ala-D-Ala)](n)-di-trans,octa-cis-undecaprenyl diphosphate + beta-D-GlcNAc-(1-&gt;4)-Mur2Ac(oyl-L-Ala-gamma-D-Glu-L-Lys-D-Ala-D-Ala)-di-trans,octa-cis-undecaprenyl diphosphate = [GlcNAc-(1-&gt;4)-Mur2Ac(oyl-L-Ala-gamma-D-Glu-L-Lys-D-Ala-D-Ala)](n+1)-di-trans,octa-cis-undecaprenyl diphosphate + di-trans,octa-cis-undecaprenyl diphosphate + H(+)</text>
        <dbReference type="Rhea" id="RHEA:23708"/>
        <dbReference type="Rhea" id="RHEA-COMP:9602"/>
        <dbReference type="Rhea" id="RHEA-COMP:9603"/>
        <dbReference type="ChEBI" id="CHEBI:15378"/>
        <dbReference type="ChEBI" id="CHEBI:58405"/>
        <dbReference type="ChEBI" id="CHEBI:60033"/>
        <dbReference type="ChEBI" id="CHEBI:78435"/>
        <dbReference type="EC" id="2.4.99.28"/>
    </reaction>
</comment>
<accession>A0A919T2I2</accession>
<evidence type="ECO:0000259" key="11">
    <source>
        <dbReference type="Pfam" id="PF00905"/>
    </source>
</evidence>
<feature type="domain" description="Penicillin-binding protein transpeptidase" evidence="11">
    <location>
        <begin position="384"/>
        <end position="671"/>
    </location>
</feature>
<keyword evidence="14" id="KW-1185">Reference proteome</keyword>
<keyword evidence="10" id="KW-0472">Membrane</keyword>
<sequence>MGSAAVGGRAVVARPGSEGGGGSGGGKGGKGKLGGVSTGDSKAAKKRRRRANVLTSAAAILLILVGGGTVAGTYFFDDVELPAPKTEDQSNVVMFSNGAELARLGEQNRTVVAQTQINPVVQHAVAAAEDKNFYHHNGIDMKGILRAAWNNFTGGDKQGASTITQQYARHAADLKDISYNRKLREAVIARKLESTYSKDQIMGFYLNYVYLGRGYNGIEAAAKGYFGKSVVTPEGQKGAVTPYEAAVLASIIKQPEPSATHLGYDPAKNPVDAKDRWEYTMKNMVEMNWISPEVYAARKYPVVKAPSSNVCKTCKDDSATGIILRHVYAELAEMGISPTEFQRGGLQVTTTIDQKVQAAAEKAGSRKSKTSPMHDLPKTYQAAVIGIDPKTGRVLGYYGGDNPQGTDYGSYLNGTGTGLSGAGQSPGSTFKIYTLAAGLREGISFDTTWNGKLERNGGGKISNAGAEDDAVCQNGGGIERCKLEEATIQSYNFPFYWIADGIGASKVVQAAKDAGVRHLVNNDGKIIDLNNTDAETWKKNFSEEVAFGQFRVLPLEHAEGVATIVNQGERHEAHFIKSVKKMDETTGKFANYKSELGKGKQVFDKAQMSDLEGVMAKIPDHAKNVLKDGRQSIAKSGTWEYQDSSGKSSKNGSGDTWFVGGIPQLAATVWVGGAGNRLALKEKDGTSDMFGSGTPAQIWEDFIEAVTDALDMQKEEFPARQQTGDPNSTFANGKAAPPPPPAPTEEPQQEQEQQDNQDQNQDDNAGDNDDGDQDQDQDGDQDPDQDDDDQDQDDNDDGNNQPGTQAPTTSPTTTPPN</sequence>
<feature type="transmembrane region" description="Helical" evidence="10">
    <location>
        <begin position="51"/>
        <end position="76"/>
    </location>
</feature>
<keyword evidence="1" id="KW-0121">Carboxypeptidase</keyword>
<evidence type="ECO:0000256" key="1">
    <source>
        <dbReference type="ARBA" id="ARBA00022645"/>
    </source>
</evidence>
<evidence type="ECO:0000256" key="6">
    <source>
        <dbReference type="ARBA" id="ARBA00023268"/>
    </source>
</evidence>
<evidence type="ECO:0000259" key="12">
    <source>
        <dbReference type="Pfam" id="PF00912"/>
    </source>
</evidence>
<dbReference type="Pfam" id="PF00912">
    <property type="entry name" value="Transgly"/>
    <property type="match status" value="1"/>
</dbReference>
<feature type="compositionally biased region" description="Gly residues" evidence="9">
    <location>
        <begin position="17"/>
        <end position="37"/>
    </location>
</feature>
<evidence type="ECO:0000256" key="8">
    <source>
        <dbReference type="ARBA" id="ARBA00049902"/>
    </source>
</evidence>
<keyword evidence="10" id="KW-1133">Transmembrane helix</keyword>
<keyword evidence="2" id="KW-0645">Protease</keyword>
<feature type="compositionally biased region" description="Acidic residues" evidence="9">
    <location>
        <begin position="747"/>
        <end position="797"/>
    </location>
</feature>
<dbReference type="GO" id="GO:0008955">
    <property type="term" value="F:peptidoglycan glycosyltransferase activity"/>
    <property type="evidence" value="ECO:0007669"/>
    <property type="project" value="UniProtKB-EC"/>
</dbReference>
<dbReference type="EMBL" id="BOQP01000080">
    <property type="protein sequence ID" value="GIM85302.1"/>
    <property type="molecule type" value="Genomic_DNA"/>
</dbReference>
<keyword evidence="10" id="KW-0812">Transmembrane</keyword>
<feature type="domain" description="Glycosyl transferase family 51" evidence="12">
    <location>
        <begin position="98"/>
        <end position="284"/>
    </location>
</feature>
<dbReference type="InterPro" id="IPR001460">
    <property type="entry name" value="PCN-bd_Tpept"/>
</dbReference>
<dbReference type="Gene3D" id="3.40.710.10">
    <property type="entry name" value="DD-peptidase/beta-lactamase superfamily"/>
    <property type="match status" value="1"/>
</dbReference>
<dbReference type="InterPro" id="IPR050396">
    <property type="entry name" value="Glycosyltr_51/Transpeptidase"/>
</dbReference>
<dbReference type="InterPro" id="IPR012338">
    <property type="entry name" value="Beta-lactam/transpept-like"/>
</dbReference>
<dbReference type="Proteomes" id="UP000680865">
    <property type="component" value="Unassembled WGS sequence"/>
</dbReference>
<evidence type="ECO:0000256" key="7">
    <source>
        <dbReference type="ARBA" id="ARBA00034000"/>
    </source>
</evidence>
<keyword evidence="4" id="KW-0808">Transferase</keyword>
<dbReference type="Gene3D" id="1.10.3810.10">
    <property type="entry name" value="Biosynthetic peptidoglycan transglycosylase-like"/>
    <property type="match status" value="1"/>
</dbReference>
<dbReference type="InterPro" id="IPR001264">
    <property type="entry name" value="Glyco_trans_51"/>
</dbReference>
<evidence type="ECO:0000256" key="10">
    <source>
        <dbReference type="SAM" id="Phobius"/>
    </source>
</evidence>
<dbReference type="InterPro" id="IPR036950">
    <property type="entry name" value="PBP_transglycosylase"/>
</dbReference>
<comment type="caution">
    <text evidence="13">The sequence shown here is derived from an EMBL/GenBank/DDBJ whole genome shotgun (WGS) entry which is preliminary data.</text>
</comment>
<evidence type="ECO:0000256" key="3">
    <source>
        <dbReference type="ARBA" id="ARBA00022676"/>
    </source>
</evidence>
<gene>
    <name evidence="13" type="ORF">Aco04nite_95660</name>
</gene>
<keyword evidence="6" id="KW-0511">Multifunctional enzyme</keyword>
<dbReference type="Pfam" id="PF00905">
    <property type="entry name" value="Transpeptidase"/>
    <property type="match status" value="1"/>
</dbReference>
<evidence type="ECO:0000256" key="9">
    <source>
        <dbReference type="SAM" id="MobiDB-lite"/>
    </source>
</evidence>
<protein>
    <submittedName>
        <fullName evidence="13">Penicillin-binding protein</fullName>
    </submittedName>
</protein>
<name>A0A919T2I2_9ACTN</name>
<comment type="catalytic activity">
    <reaction evidence="7">
        <text>Preferential cleavage: (Ac)2-L-Lys-D-Ala-|-D-Ala. Also transpeptidation of peptidyl-alanyl moieties that are N-acyl substituents of D-alanine.</text>
        <dbReference type="EC" id="3.4.16.4"/>
    </reaction>
</comment>
<dbReference type="PANTHER" id="PTHR32282:SF34">
    <property type="entry name" value="PENICILLIN-BINDING PROTEIN 1A"/>
    <property type="match status" value="1"/>
</dbReference>
<dbReference type="SUPFAM" id="SSF56601">
    <property type="entry name" value="beta-lactamase/transpeptidase-like"/>
    <property type="match status" value="1"/>
</dbReference>
<dbReference type="PANTHER" id="PTHR32282">
    <property type="entry name" value="BINDING PROTEIN TRANSPEPTIDASE, PUTATIVE-RELATED"/>
    <property type="match status" value="1"/>
</dbReference>
<feature type="region of interest" description="Disordered" evidence="9">
    <location>
        <begin position="718"/>
        <end position="817"/>
    </location>
</feature>
<evidence type="ECO:0000256" key="4">
    <source>
        <dbReference type="ARBA" id="ARBA00022679"/>
    </source>
</evidence>
<proteinExistence type="predicted"/>
<dbReference type="InterPro" id="IPR023346">
    <property type="entry name" value="Lysozyme-like_dom_sf"/>
</dbReference>
<reference evidence="13" key="1">
    <citation type="submission" date="2021-03" db="EMBL/GenBank/DDBJ databases">
        <title>Whole genome shotgun sequence of Actinoplanes consettensis NBRC 14913.</title>
        <authorList>
            <person name="Komaki H."/>
            <person name="Tamura T."/>
        </authorList>
    </citation>
    <scope>NUCLEOTIDE SEQUENCE</scope>
    <source>
        <strain evidence="13">NBRC 14913</strain>
    </source>
</reference>
<feature type="compositionally biased region" description="Polar residues" evidence="9">
    <location>
        <begin position="720"/>
        <end position="731"/>
    </location>
</feature>
<evidence type="ECO:0000313" key="13">
    <source>
        <dbReference type="EMBL" id="GIM85302.1"/>
    </source>
</evidence>
<evidence type="ECO:0000256" key="5">
    <source>
        <dbReference type="ARBA" id="ARBA00022801"/>
    </source>
</evidence>
<dbReference type="AlphaFoldDB" id="A0A919T2I2"/>
<dbReference type="GO" id="GO:0009002">
    <property type="term" value="F:serine-type D-Ala-D-Ala carboxypeptidase activity"/>
    <property type="evidence" value="ECO:0007669"/>
    <property type="project" value="UniProtKB-EC"/>
</dbReference>
<dbReference type="SUPFAM" id="SSF53955">
    <property type="entry name" value="Lysozyme-like"/>
    <property type="match status" value="1"/>
</dbReference>
<dbReference type="GO" id="GO:0008658">
    <property type="term" value="F:penicillin binding"/>
    <property type="evidence" value="ECO:0007669"/>
    <property type="project" value="InterPro"/>
</dbReference>
<feature type="region of interest" description="Disordered" evidence="9">
    <location>
        <begin position="1"/>
        <end position="48"/>
    </location>
</feature>
<organism evidence="13 14">
    <name type="scientific">Winogradskya consettensis</name>
    <dbReference type="NCBI Taxonomy" id="113560"/>
    <lineage>
        <taxon>Bacteria</taxon>
        <taxon>Bacillati</taxon>
        <taxon>Actinomycetota</taxon>
        <taxon>Actinomycetes</taxon>
        <taxon>Micromonosporales</taxon>
        <taxon>Micromonosporaceae</taxon>
        <taxon>Winogradskya</taxon>
    </lineage>
</organism>
<feature type="compositionally biased region" description="Low complexity" evidence="9">
    <location>
        <begin position="798"/>
        <end position="817"/>
    </location>
</feature>
<dbReference type="GO" id="GO:0006508">
    <property type="term" value="P:proteolysis"/>
    <property type="evidence" value="ECO:0007669"/>
    <property type="project" value="UniProtKB-KW"/>
</dbReference>
<evidence type="ECO:0000313" key="14">
    <source>
        <dbReference type="Proteomes" id="UP000680865"/>
    </source>
</evidence>
<evidence type="ECO:0000256" key="2">
    <source>
        <dbReference type="ARBA" id="ARBA00022670"/>
    </source>
</evidence>
<feature type="compositionally biased region" description="Low complexity" evidence="9">
    <location>
        <begin position="1"/>
        <end position="16"/>
    </location>
</feature>
<dbReference type="GO" id="GO:0009252">
    <property type="term" value="P:peptidoglycan biosynthetic process"/>
    <property type="evidence" value="ECO:0007669"/>
    <property type="project" value="TreeGrafter"/>
</dbReference>
<dbReference type="GO" id="GO:0030288">
    <property type="term" value="C:outer membrane-bounded periplasmic space"/>
    <property type="evidence" value="ECO:0007669"/>
    <property type="project" value="TreeGrafter"/>
</dbReference>
<keyword evidence="5" id="KW-0378">Hydrolase</keyword>
<keyword evidence="3" id="KW-0328">Glycosyltransferase</keyword>